<dbReference type="KEGG" id="bsed:DN745_08615"/>
<dbReference type="Proteomes" id="UP000249799">
    <property type="component" value="Chromosome"/>
</dbReference>
<dbReference type="Gene3D" id="3.40.50.410">
    <property type="entry name" value="von Willebrand factor, type A domain"/>
    <property type="match status" value="1"/>
</dbReference>
<evidence type="ECO:0000256" key="1">
    <source>
        <dbReference type="ARBA" id="ARBA00022475"/>
    </source>
</evidence>
<evidence type="ECO:0000313" key="5">
    <source>
        <dbReference type="EMBL" id="AWV89394.1"/>
    </source>
</evidence>
<dbReference type="InterPro" id="IPR024163">
    <property type="entry name" value="Aerotolerance_reg_N"/>
</dbReference>
<dbReference type="Pfam" id="PF07584">
    <property type="entry name" value="BatA"/>
    <property type="match status" value="1"/>
</dbReference>
<name>A0A2Z4FL22_9DELT</name>
<accession>A0A2Z4FL22</accession>
<dbReference type="EMBL" id="CP030032">
    <property type="protein sequence ID" value="AWV89394.1"/>
    <property type="molecule type" value="Genomic_DNA"/>
</dbReference>
<keyword evidence="1" id="KW-1003">Cell membrane</keyword>
<dbReference type="PANTHER" id="PTHR22550">
    <property type="entry name" value="SPORE GERMINATION PROTEIN"/>
    <property type="match status" value="1"/>
</dbReference>
<dbReference type="InterPro" id="IPR050768">
    <property type="entry name" value="UPF0353/GerABKA_families"/>
</dbReference>
<evidence type="ECO:0000256" key="3">
    <source>
        <dbReference type="ARBA" id="ARBA00022989"/>
    </source>
</evidence>
<keyword evidence="2" id="KW-0812">Transmembrane</keyword>
<evidence type="ECO:0000256" key="4">
    <source>
        <dbReference type="ARBA" id="ARBA00023136"/>
    </source>
</evidence>
<dbReference type="Pfam" id="PF13519">
    <property type="entry name" value="VWA_2"/>
    <property type="match status" value="1"/>
</dbReference>
<keyword evidence="6" id="KW-1185">Reference proteome</keyword>
<organism evidence="5 6">
    <name type="scientific">Bradymonas sediminis</name>
    <dbReference type="NCBI Taxonomy" id="1548548"/>
    <lineage>
        <taxon>Bacteria</taxon>
        <taxon>Deltaproteobacteria</taxon>
        <taxon>Bradymonadales</taxon>
        <taxon>Bradymonadaceae</taxon>
        <taxon>Bradymonas</taxon>
    </lineage>
</organism>
<evidence type="ECO:0000256" key="2">
    <source>
        <dbReference type="ARBA" id="ARBA00022692"/>
    </source>
</evidence>
<proteinExistence type="predicted"/>
<reference evidence="5 6" key="1">
    <citation type="submission" date="2018-06" db="EMBL/GenBank/DDBJ databases">
        <title>Lujinxingia sediminis gen. nov. sp. nov., a new facultative anaerobic member of the class Deltaproteobacteria, and proposal of Lujinxingaceae fam. nov.</title>
        <authorList>
            <person name="Guo L.-Y."/>
            <person name="Li C.-M."/>
            <person name="Wang S."/>
            <person name="Du Z.-J."/>
        </authorList>
    </citation>
    <scope>NUCLEOTIDE SEQUENCE [LARGE SCALE GENOMIC DNA]</scope>
    <source>
        <strain evidence="5 6">FA350</strain>
    </source>
</reference>
<protein>
    <submittedName>
        <fullName evidence="5">VWA domain-containing protein</fullName>
    </submittedName>
</protein>
<dbReference type="PANTHER" id="PTHR22550:SF5">
    <property type="entry name" value="LEUCINE ZIPPER PROTEIN 4"/>
    <property type="match status" value="1"/>
</dbReference>
<dbReference type="InterPro" id="IPR036465">
    <property type="entry name" value="vWFA_dom_sf"/>
</dbReference>
<dbReference type="SUPFAM" id="SSF53300">
    <property type="entry name" value="vWA-like"/>
    <property type="match status" value="1"/>
</dbReference>
<keyword evidence="4" id="KW-0472">Membrane</keyword>
<dbReference type="OrthoDB" id="6206554at2"/>
<sequence>MSFSFAHPWVLALLILVPALAAYLFMPRFRRRQVAPFRFSGVSLLKQQKPGIKSRLQPLPDILFLAAITLLIVAMARPQNVEVQEVEVEGIDIYLTLDMSGSMRAIDQSDEEVREILARGKQPDDRFKTAVSVLENFIKSRKYDRIGMVVFARDAYLQFPLTLDYNTILGMLADLDLGDIDPAGTAIGNAIGRAVAGLQKSEARTKVLILITDGDRRGGNISPTVAADLAKKLDIVVFPILVGRDGPVLVPVEVRGLAGKSLRFQKTEFPVNPELLQEIADITGGEYYRAADGKALQTQIHQILDRFERDRIKGSADLRKHELFHHFAIWAIVLLFAQMILRYTYLRTYP</sequence>
<evidence type="ECO:0000313" key="6">
    <source>
        <dbReference type="Proteomes" id="UP000249799"/>
    </source>
</evidence>
<keyword evidence="3" id="KW-1133">Transmembrane helix</keyword>
<dbReference type="PROSITE" id="PS50234">
    <property type="entry name" value="VWFA"/>
    <property type="match status" value="1"/>
</dbReference>
<gene>
    <name evidence="5" type="ORF">DN745_08615</name>
</gene>
<dbReference type="InterPro" id="IPR002035">
    <property type="entry name" value="VWF_A"/>
</dbReference>
<dbReference type="AlphaFoldDB" id="A0A2Z4FL22"/>
<dbReference type="SMART" id="SM00327">
    <property type="entry name" value="VWA"/>
    <property type="match status" value="1"/>
</dbReference>
<dbReference type="RefSeq" id="WP_111333975.1">
    <property type="nucleotide sequence ID" value="NZ_CP030032.1"/>
</dbReference>